<gene>
    <name evidence="2" type="ORF">V6M85_08270</name>
</gene>
<feature type="domain" description="Polymerase nucleotidyl transferase" evidence="1">
    <location>
        <begin position="34"/>
        <end position="113"/>
    </location>
</feature>
<reference evidence="2 3" key="1">
    <citation type="submission" date="2024-02" db="EMBL/GenBank/DDBJ databases">
        <title>STSV induces naive adaptation in Sulfolobus.</title>
        <authorList>
            <person name="Xiang X."/>
            <person name="Song M."/>
        </authorList>
    </citation>
    <scope>NUCLEOTIDE SEQUENCE [LARGE SCALE GENOMIC DNA]</scope>
    <source>
        <strain evidence="2 3">RT2</strain>
    </source>
</reference>
<evidence type="ECO:0000313" key="3">
    <source>
        <dbReference type="Proteomes" id="UP001432202"/>
    </source>
</evidence>
<dbReference type="SUPFAM" id="SSF81301">
    <property type="entry name" value="Nucleotidyltransferase"/>
    <property type="match status" value="1"/>
</dbReference>
<evidence type="ECO:0000259" key="1">
    <source>
        <dbReference type="Pfam" id="PF01909"/>
    </source>
</evidence>
<dbReference type="RefSeq" id="WP_338598672.1">
    <property type="nucleotide sequence ID" value="NZ_CP146016.1"/>
</dbReference>
<dbReference type="PANTHER" id="PTHR37030">
    <property type="entry name" value="NUCLEOTIDYLTRANSFERASE"/>
    <property type="match status" value="1"/>
</dbReference>
<proteinExistence type="predicted"/>
<organism evidence="2 3">
    <name type="scientific">Sulfolobus tengchongensis</name>
    <dbReference type="NCBI Taxonomy" id="207809"/>
    <lineage>
        <taxon>Archaea</taxon>
        <taxon>Thermoproteota</taxon>
        <taxon>Thermoprotei</taxon>
        <taxon>Sulfolobales</taxon>
        <taxon>Sulfolobaceae</taxon>
        <taxon>Sulfolobus</taxon>
    </lineage>
</organism>
<evidence type="ECO:0000313" key="2">
    <source>
        <dbReference type="EMBL" id="WWQ59489.1"/>
    </source>
</evidence>
<dbReference type="InterPro" id="IPR043519">
    <property type="entry name" value="NT_sf"/>
</dbReference>
<keyword evidence="3" id="KW-1185">Reference proteome</keyword>
<dbReference type="PANTHER" id="PTHR37030:SF1">
    <property type="entry name" value="NUCLEOTIDYLTRANSFERASE"/>
    <property type="match status" value="1"/>
</dbReference>
<keyword evidence="2" id="KW-0808">Transferase</keyword>
<name>A0AAX4KX79_9CREN</name>
<dbReference type="InterPro" id="IPR002934">
    <property type="entry name" value="Polymerase_NTP_transf_dom"/>
</dbReference>
<protein>
    <submittedName>
        <fullName evidence="2">Nucleotidyltransferase domain-containing protein</fullName>
        <ecNumber evidence="2">2.7.7.-</ecNumber>
    </submittedName>
</protein>
<dbReference type="GeneID" id="89336756"/>
<dbReference type="EC" id="2.7.7.-" evidence="2"/>
<accession>A0AAX4KX79</accession>
<dbReference type="Gene3D" id="3.30.460.10">
    <property type="entry name" value="Beta Polymerase, domain 2"/>
    <property type="match status" value="1"/>
</dbReference>
<dbReference type="AlphaFoldDB" id="A0AAX4KX79"/>
<dbReference type="EMBL" id="CP146016">
    <property type="protein sequence ID" value="WWQ59489.1"/>
    <property type="molecule type" value="Genomic_DNA"/>
</dbReference>
<dbReference type="CDD" id="cd05403">
    <property type="entry name" value="NT_KNTase_like"/>
    <property type="match status" value="1"/>
</dbReference>
<keyword evidence="2" id="KW-0548">Nucleotidyltransferase</keyword>
<dbReference type="Proteomes" id="UP001432202">
    <property type="component" value="Chromosome"/>
</dbReference>
<dbReference type="GO" id="GO:0016779">
    <property type="term" value="F:nucleotidyltransferase activity"/>
    <property type="evidence" value="ECO:0007669"/>
    <property type="project" value="UniProtKB-KW"/>
</dbReference>
<sequence length="118" mass="13671">MELPSRVARSGALSICLFLKKLFKNITRAFISALKKAKLSARIFVILFGSVARGNYRIDSDVDVLVITSKVKDEWDRAKISLILHNAIMVEEPFEIHVATKEEFESWYKRFINVYEEF</sequence>
<dbReference type="Pfam" id="PF01909">
    <property type="entry name" value="NTP_transf_2"/>
    <property type="match status" value="1"/>
</dbReference>